<evidence type="ECO:0000313" key="9">
    <source>
        <dbReference type="Proteomes" id="UP000192501"/>
    </source>
</evidence>
<dbReference type="Proteomes" id="UP000192356">
    <property type="component" value="Unassembled WGS sequence"/>
</dbReference>
<dbReference type="InterPro" id="IPR023408">
    <property type="entry name" value="MscS_beta-dom_sf"/>
</dbReference>
<evidence type="ECO:0000256" key="2">
    <source>
        <dbReference type="ARBA" id="ARBA00022692"/>
    </source>
</evidence>
<dbReference type="VEuPathDB" id="MicrosporidiaDB:HERIO_277"/>
<dbReference type="Gene3D" id="2.30.30.60">
    <property type="match status" value="1"/>
</dbReference>
<accession>A0A1X0QDM6</accession>
<proteinExistence type="predicted"/>
<dbReference type="EMBL" id="LVKB01000007">
    <property type="protein sequence ID" value="ORD97880.1"/>
    <property type="molecule type" value="Genomic_DNA"/>
</dbReference>
<evidence type="ECO:0000256" key="4">
    <source>
        <dbReference type="ARBA" id="ARBA00023136"/>
    </source>
</evidence>
<keyword evidence="8" id="KW-1185">Reference proteome</keyword>
<dbReference type="VEuPathDB" id="MicrosporidiaDB:A0H76_874"/>
<evidence type="ECO:0000313" key="6">
    <source>
        <dbReference type="EMBL" id="ORD97880.1"/>
    </source>
</evidence>
<evidence type="ECO:0000259" key="5">
    <source>
        <dbReference type="Pfam" id="PF00924"/>
    </source>
</evidence>
<sequence>MIEKLKLLTKFFIKEPSNDLQNKLHKSLFVMLTVPFIRGDSIKIDCFKGSVISMNLFYLKLKNKNNTIYIPTSFIYDKVIEVRQ</sequence>
<feature type="domain" description="Mechanosensitive ion channel MscS" evidence="5">
    <location>
        <begin position="26"/>
        <end position="79"/>
    </location>
</feature>
<dbReference type="AlphaFoldDB" id="A0A1X0QDM6"/>
<dbReference type="SUPFAM" id="SSF50182">
    <property type="entry name" value="Sm-like ribonucleoproteins"/>
    <property type="match status" value="1"/>
</dbReference>
<dbReference type="EMBL" id="LTAI01000002">
    <property type="protein sequence ID" value="ORE00645.1"/>
    <property type="molecule type" value="Genomic_DNA"/>
</dbReference>
<keyword evidence="2" id="KW-0812">Transmembrane</keyword>
<keyword evidence="3" id="KW-1133">Transmembrane helix</keyword>
<evidence type="ECO:0000313" key="7">
    <source>
        <dbReference type="EMBL" id="ORE00645.1"/>
    </source>
</evidence>
<keyword evidence="4" id="KW-0472">Membrane</keyword>
<dbReference type="GO" id="GO:0055085">
    <property type="term" value="P:transmembrane transport"/>
    <property type="evidence" value="ECO:0007669"/>
    <property type="project" value="InterPro"/>
</dbReference>
<dbReference type="Pfam" id="PF00924">
    <property type="entry name" value="MS_channel_2nd"/>
    <property type="match status" value="1"/>
</dbReference>
<evidence type="ECO:0000313" key="8">
    <source>
        <dbReference type="Proteomes" id="UP000192356"/>
    </source>
</evidence>
<comment type="caution">
    <text evidence="6">The sequence shown here is derived from an EMBL/GenBank/DDBJ whole genome shotgun (WGS) entry which is preliminary data.</text>
</comment>
<name>A0A1X0QDM6_9MICR</name>
<dbReference type="InterPro" id="IPR006685">
    <property type="entry name" value="MscS_channel_2nd"/>
</dbReference>
<dbReference type="Proteomes" id="UP000192501">
    <property type="component" value="Unassembled WGS sequence"/>
</dbReference>
<evidence type="ECO:0000256" key="1">
    <source>
        <dbReference type="ARBA" id="ARBA00004370"/>
    </source>
</evidence>
<dbReference type="GO" id="GO:0016020">
    <property type="term" value="C:membrane"/>
    <property type="evidence" value="ECO:0007669"/>
    <property type="project" value="UniProtKB-SubCell"/>
</dbReference>
<organism evidence="6 8">
    <name type="scientific">Hepatospora eriocheir</name>
    <dbReference type="NCBI Taxonomy" id="1081669"/>
    <lineage>
        <taxon>Eukaryota</taxon>
        <taxon>Fungi</taxon>
        <taxon>Fungi incertae sedis</taxon>
        <taxon>Microsporidia</taxon>
        <taxon>Hepatosporidae</taxon>
        <taxon>Hepatospora</taxon>
    </lineage>
</organism>
<gene>
    <name evidence="7" type="ORF">A0H76_874</name>
    <name evidence="6" type="ORF">HERIO_277</name>
</gene>
<reference evidence="8 9" key="1">
    <citation type="journal article" date="2017" name="Environ. Microbiol.">
        <title>Decay of the glycolytic pathway and adaptation to intranuclear parasitism within Enterocytozoonidae microsporidia.</title>
        <authorList>
            <person name="Wiredu Boakye D."/>
            <person name="Jaroenlak P."/>
            <person name="Prachumwat A."/>
            <person name="Williams T.A."/>
            <person name="Bateman K.S."/>
            <person name="Itsathitphaisarn O."/>
            <person name="Sritunyalucksana K."/>
            <person name="Paszkiewicz K.H."/>
            <person name="Moore K.A."/>
            <person name="Stentiford G.D."/>
            <person name="Williams B.A."/>
        </authorList>
    </citation>
    <scope>NUCLEOTIDE SEQUENCE [LARGE SCALE GENOMIC DNA]</scope>
    <source>
        <strain evidence="7">Canceri</strain>
        <strain evidence="9">canceri</strain>
        <strain evidence="6 8">GB1</strain>
    </source>
</reference>
<evidence type="ECO:0000256" key="3">
    <source>
        <dbReference type="ARBA" id="ARBA00022989"/>
    </source>
</evidence>
<dbReference type="InterPro" id="IPR010920">
    <property type="entry name" value="LSM_dom_sf"/>
</dbReference>
<dbReference type="OrthoDB" id="2190769at2759"/>
<protein>
    <recommendedName>
        <fullName evidence="5">Mechanosensitive ion channel MscS domain-containing protein</fullName>
    </recommendedName>
</protein>
<comment type="subcellular location">
    <subcellularLocation>
        <location evidence="1">Membrane</location>
    </subcellularLocation>
</comment>